<gene>
    <name evidence="3" type="ORF">M5K25_006413</name>
</gene>
<evidence type="ECO:0000313" key="3">
    <source>
        <dbReference type="EMBL" id="KAL0922426.1"/>
    </source>
</evidence>
<dbReference type="Proteomes" id="UP001552299">
    <property type="component" value="Unassembled WGS sequence"/>
</dbReference>
<dbReference type="EMBL" id="JANQDX010000006">
    <property type="protein sequence ID" value="KAL0922426.1"/>
    <property type="molecule type" value="Genomic_DNA"/>
</dbReference>
<keyword evidence="1" id="KW-0547">Nucleotide-binding</keyword>
<dbReference type="AlphaFoldDB" id="A0ABD0VCR5"/>
<dbReference type="PANTHER" id="PTHR24055">
    <property type="entry name" value="MITOGEN-ACTIVATED PROTEIN KINASE"/>
    <property type="match status" value="1"/>
</dbReference>
<keyword evidence="4" id="KW-1185">Reference proteome</keyword>
<dbReference type="SUPFAM" id="SSF56112">
    <property type="entry name" value="Protein kinase-like (PK-like)"/>
    <property type="match status" value="1"/>
</dbReference>
<accession>A0ABD0VCR5</accession>
<sequence>MVRKKKRSYGVVCSALDTHTGKKVAIKKTKGIFEHVSDATQNFRELLRLLQHPDIREIKHIVLRPSHKEF</sequence>
<keyword evidence="2" id="KW-0067">ATP-binding</keyword>
<evidence type="ECO:0000256" key="1">
    <source>
        <dbReference type="ARBA" id="ARBA00022741"/>
    </source>
</evidence>
<comment type="caution">
    <text evidence="3">The sequence shown here is derived from an EMBL/GenBank/DDBJ whole genome shotgun (WGS) entry which is preliminary data.</text>
</comment>
<proteinExistence type="predicted"/>
<dbReference type="InterPro" id="IPR050117">
    <property type="entry name" value="MAPK"/>
</dbReference>
<organism evidence="3 4">
    <name type="scientific">Dendrobium thyrsiflorum</name>
    <name type="common">Pinecone-like raceme dendrobium</name>
    <name type="synonym">Orchid</name>
    <dbReference type="NCBI Taxonomy" id="117978"/>
    <lineage>
        <taxon>Eukaryota</taxon>
        <taxon>Viridiplantae</taxon>
        <taxon>Streptophyta</taxon>
        <taxon>Embryophyta</taxon>
        <taxon>Tracheophyta</taxon>
        <taxon>Spermatophyta</taxon>
        <taxon>Magnoliopsida</taxon>
        <taxon>Liliopsida</taxon>
        <taxon>Asparagales</taxon>
        <taxon>Orchidaceae</taxon>
        <taxon>Epidendroideae</taxon>
        <taxon>Malaxideae</taxon>
        <taxon>Dendrobiinae</taxon>
        <taxon>Dendrobium</taxon>
    </lineage>
</organism>
<dbReference type="GO" id="GO:0005524">
    <property type="term" value="F:ATP binding"/>
    <property type="evidence" value="ECO:0007669"/>
    <property type="project" value="UniProtKB-KW"/>
</dbReference>
<evidence type="ECO:0000256" key="2">
    <source>
        <dbReference type="ARBA" id="ARBA00022840"/>
    </source>
</evidence>
<reference evidence="3 4" key="1">
    <citation type="journal article" date="2024" name="Plant Biotechnol. J.">
        <title>Dendrobium thyrsiflorum genome and its molecular insights into genes involved in important horticultural traits.</title>
        <authorList>
            <person name="Chen B."/>
            <person name="Wang J.Y."/>
            <person name="Zheng P.J."/>
            <person name="Li K.L."/>
            <person name="Liang Y.M."/>
            <person name="Chen X.F."/>
            <person name="Zhang C."/>
            <person name="Zhao X."/>
            <person name="He X."/>
            <person name="Zhang G.Q."/>
            <person name="Liu Z.J."/>
            <person name="Xu Q."/>
        </authorList>
    </citation>
    <scope>NUCLEOTIDE SEQUENCE [LARGE SCALE GENOMIC DNA]</scope>
    <source>
        <strain evidence="3">GZMU011</strain>
    </source>
</reference>
<protein>
    <submittedName>
        <fullName evidence="3">Uncharacterized protein</fullName>
    </submittedName>
</protein>
<dbReference type="InterPro" id="IPR011009">
    <property type="entry name" value="Kinase-like_dom_sf"/>
</dbReference>
<evidence type="ECO:0000313" key="4">
    <source>
        <dbReference type="Proteomes" id="UP001552299"/>
    </source>
</evidence>
<name>A0ABD0VCR5_DENTH</name>
<dbReference type="Gene3D" id="3.30.200.20">
    <property type="entry name" value="Phosphorylase Kinase, domain 1"/>
    <property type="match status" value="1"/>
</dbReference>